<accession>A0A139IF43</accession>
<dbReference type="GO" id="GO:0006629">
    <property type="term" value="P:lipid metabolic process"/>
    <property type="evidence" value="ECO:0007669"/>
    <property type="project" value="InterPro"/>
</dbReference>
<evidence type="ECO:0000313" key="2">
    <source>
        <dbReference type="Proteomes" id="UP000073492"/>
    </source>
</evidence>
<dbReference type="Gene3D" id="3.20.20.190">
    <property type="entry name" value="Phosphatidylinositol (PI) phosphodiesterase"/>
    <property type="match status" value="1"/>
</dbReference>
<dbReference type="InterPro" id="IPR017946">
    <property type="entry name" value="PLC-like_Pdiesterase_TIM-brl"/>
</dbReference>
<gene>
    <name evidence="1" type="ORF">AC579_7903</name>
</gene>
<dbReference type="SUPFAM" id="SSF51695">
    <property type="entry name" value="PLC-like phosphodiesterases"/>
    <property type="match status" value="1"/>
</dbReference>
<proteinExistence type="predicted"/>
<evidence type="ECO:0008006" key="3">
    <source>
        <dbReference type="Google" id="ProtNLM"/>
    </source>
</evidence>
<dbReference type="AlphaFoldDB" id="A0A139IF43"/>
<dbReference type="Pfam" id="PF26146">
    <property type="entry name" value="PI-PLC_X"/>
    <property type="match status" value="1"/>
</dbReference>
<keyword evidence="2" id="KW-1185">Reference proteome</keyword>
<dbReference type="STRING" id="113226.A0A139IF43"/>
<name>A0A139IF43_9PEZI</name>
<reference evidence="1 2" key="1">
    <citation type="submission" date="2015-07" db="EMBL/GenBank/DDBJ databases">
        <title>Comparative genomics of the Sigatoka disease complex on banana suggests a link between parallel evolutionary changes in Pseudocercospora fijiensis and Pseudocercospora eumusae and increased virulence on the banana host.</title>
        <authorList>
            <person name="Chang T.-C."/>
            <person name="Salvucci A."/>
            <person name="Crous P.W."/>
            <person name="Stergiopoulos I."/>
        </authorList>
    </citation>
    <scope>NUCLEOTIDE SEQUENCE [LARGE SCALE GENOMIC DNA]</scope>
    <source>
        <strain evidence="1 2">CBS 116634</strain>
    </source>
</reference>
<dbReference type="InterPro" id="IPR051057">
    <property type="entry name" value="PI-PLC_domain"/>
</dbReference>
<protein>
    <recommendedName>
        <fullName evidence="3">Phosphatidylinositol-specific phospholipase C X domain-containing protein</fullName>
    </recommendedName>
</protein>
<dbReference type="PANTHER" id="PTHR13593:SF80">
    <property type="entry name" value="PLC-LIKE PHOSPHODIESTERASE"/>
    <property type="match status" value="1"/>
</dbReference>
<dbReference type="PANTHER" id="PTHR13593">
    <property type="match status" value="1"/>
</dbReference>
<dbReference type="Proteomes" id="UP000073492">
    <property type="component" value="Unassembled WGS sequence"/>
</dbReference>
<evidence type="ECO:0000313" key="1">
    <source>
        <dbReference type="EMBL" id="KXT13186.1"/>
    </source>
</evidence>
<dbReference type="EMBL" id="LFZO01000126">
    <property type="protein sequence ID" value="KXT13186.1"/>
    <property type="molecule type" value="Genomic_DNA"/>
</dbReference>
<dbReference type="GO" id="GO:0008081">
    <property type="term" value="F:phosphoric diester hydrolase activity"/>
    <property type="evidence" value="ECO:0007669"/>
    <property type="project" value="InterPro"/>
</dbReference>
<comment type="caution">
    <text evidence="1">The sequence shown here is derived from an EMBL/GenBank/DDBJ whole genome shotgun (WGS) entry which is preliminary data.</text>
</comment>
<sequence>MLYSIRRALAPPTSYESHTRCRPSFRGRLLELGGEVTFCKLGLHFPAQRQPSNTGLGGLLPSSESSPAGESVEHNVMYIQWLLSLFTCLCEASRHSQHVVEPPPVWLHSDDDPHPKRPGHRIPVPGLYHKRYSEQTFIGTHDAAAVRTKDNNWSISGNQYFNVSVQLEAGVRLIQAQGHRDLINGTDEIRLCHFNCALMDGGSLHGHLATIKTFLDANPQEVVTLLFVNTGPPLSHWFKAYYDTGLDLMSYIPPVYKRYGNMRISDWPTMAEMVASNKRLVTFLSNGAHEDIVPFLLPEFDYVFETDYINDAPDQYSCVPDRPWWIRGYIPDRLSLVNHFLYAQFLGFRYPNATFANTTNSAGFHVGELGEHAVRCRELYERRPNFVLVDFFQEGDVFEVEHGMNAF</sequence>
<dbReference type="OrthoDB" id="7984201at2759"/>
<organism evidence="1 2">
    <name type="scientific">Pseudocercospora musae</name>
    <dbReference type="NCBI Taxonomy" id="113226"/>
    <lineage>
        <taxon>Eukaryota</taxon>
        <taxon>Fungi</taxon>
        <taxon>Dikarya</taxon>
        <taxon>Ascomycota</taxon>
        <taxon>Pezizomycotina</taxon>
        <taxon>Dothideomycetes</taxon>
        <taxon>Dothideomycetidae</taxon>
        <taxon>Mycosphaerellales</taxon>
        <taxon>Mycosphaerellaceae</taxon>
        <taxon>Pseudocercospora</taxon>
    </lineage>
</organism>